<evidence type="ECO:0000256" key="1">
    <source>
        <dbReference type="ARBA" id="ARBA00023122"/>
    </source>
</evidence>
<feature type="domain" description="CBS" evidence="3">
    <location>
        <begin position="19"/>
        <end position="76"/>
    </location>
</feature>
<evidence type="ECO:0000259" key="3">
    <source>
        <dbReference type="PROSITE" id="PS51371"/>
    </source>
</evidence>
<dbReference type="InterPro" id="IPR046342">
    <property type="entry name" value="CBS_dom_sf"/>
</dbReference>
<evidence type="ECO:0000313" key="5">
    <source>
        <dbReference type="Proteomes" id="UP000602647"/>
    </source>
</evidence>
<proteinExistence type="predicted"/>
<protein>
    <submittedName>
        <fullName evidence="4">CBS domain-containing protein</fullName>
    </submittedName>
</protein>
<dbReference type="Gene3D" id="3.10.580.10">
    <property type="entry name" value="CBS-domain"/>
    <property type="match status" value="1"/>
</dbReference>
<dbReference type="InterPro" id="IPR051257">
    <property type="entry name" value="Diverse_CBS-Domain"/>
</dbReference>
<reference evidence="4" key="1">
    <citation type="submission" date="2020-08" db="EMBL/GenBank/DDBJ databases">
        <title>Genome public.</title>
        <authorList>
            <person name="Liu C."/>
            <person name="Sun Q."/>
        </authorList>
    </citation>
    <scope>NUCLEOTIDE SEQUENCE</scope>
    <source>
        <strain evidence="4">BX12</strain>
    </source>
</reference>
<dbReference type="RefSeq" id="WP_187303406.1">
    <property type="nucleotide sequence ID" value="NZ_JACRYT010000011.1"/>
</dbReference>
<dbReference type="PANTHER" id="PTHR43080">
    <property type="entry name" value="CBS DOMAIN-CONTAINING PROTEIN CBSX3, MITOCHONDRIAL"/>
    <property type="match status" value="1"/>
</dbReference>
<feature type="domain" description="CBS" evidence="3">
    <location>
        <begin position="88"/>
        <end position="147"/>
    </location>
</feature>
<dbReference type="AlphaFoldDB" id="A0A923SSF2"/>
<sequence>MDPILKVREDNNMQVKDLMTTGISCVEEKAPLSQIARQMRQEDVGVIPVCNDKGEVLGIVTDRDLVIRALAREGDGKPSAELKAGDIMSTGLVCASPEMNTHHAALLLAKYQVRRLPVTKNGRLVGMLSMADIARRPVFIDEAGDALSSICAVSAPTLQS</sequence>
<dbReference type="Proteomes" id="UP000602647">
    <property type="component" value="Unassembled WGS sequence"/>
</dbReference>
<dbReference type="EMBL" id="JACRYT010000011">
    <property type="protein sequence ID" value="MBC6680309.1"/>
    <property type="molecule type" value="Genomic_DNA"/>
</dbReference>
<dbReference type="InterPro" id="IPR000644">
    <property type="entry name" value="CBS_dom"/>
</dbReference>
<dbReference type="PANTHER" id="PTHR43080:SF2">
    <property type="entry name" value="CBS DOMAIN-CONTAINING PROTEIN"/>
    <property type="match status" value="1"/>
</dbReference>
<name>A0A923SSF2_9FIRM</name>
<evidence type="ECO:0000313" key="4">
    <source>
        <dbReference type="EMBL" id="MBC6680309.1"/>
    </source>
</evidence>
<dbReference type="SMART" id="SM00116">
    <property type="entry name" value="CBS"/>
    <property type="match status" value="2"/>
</dbReference>
<gene>
    <name evidence="4" type="ORF">H9L42_10725</name>
</gene>
<comment type="caution">
    <text evidence="4">The sequence shown here is derived from an EMBL/GenBank/DDBJ whole genome shotgun (WGS) entry which is preliminary data.</text>
</comment>
<evidence type="ECO:0000256" key="2">
    <source>
        <dbReference type="PROSITE-ProRule" id="PRU00703"/>
    </source>
</evidence>
<organism evidence="4 5">
    <name type="scientific">Zhenpiania hominis</name>
    <dbReference type="NCBI Taxonomy" id="2763644"/>
    <lineage>
        <taxon>Bacteria</taxon>
        <taxon>Bacillati</taxon>
        <taxon>Bacillota</taxon>
        <taxon>Clostridia</taxon>
        <taxon>Peptostreptococcales</taxon>
        <taxon>Anaerovoracaceae</taxon>
        <taxon>Zhenpiania</taxon>
    </lineage>
</organism>
<keyword evidence="5" id="KW-1185">Reference proteome</keyword>
<accession>A0A923SSF2</accession>
<dbReference type="PROSITE" id="PS51371">
    <property type="entry name" value="CBS"/>
    <property type="match status" value="2"/>
</dbReference>
<keyword evidence="1 2" id="KW-0129">CBS domain</keyword>
<dbReference type="CDD" id="cd04622">
    <property type="entry name" value="CBS_pair_HRP1_like"/>
    <property type="match status" value="1"/>
</dbReference>
<dbReference type="Pfam" id="PF00571">
    <property type="entry name" value="CBS"/>
    <property type="match status" value="2"/>
</dbReference>
<dbReference type="SUPFAM" id="SSF54631">
    <property type="entry name" value="CBS-domain pair"/>
    <property type="match status" value="1"/>
</dbReference>